<dbReference type="InterPro" id="IPR038765">
    <property type="entry name" value="Papain-like_cys_pep_sf"/>
</dbReference>
<dbReference type="InterPro" id="IPR014882">
    <property type="entry name" value="CathepsinC_exc"/>
</dbReference>
<evidence type="ECO:0000256" key="16">
    <source>
        <dbReference type="SAM" id="SignalP"/>
    </source>
</evidence>
<dbReference type="InterPro" id="IPR000169">
    <property type="entry name" value="Pept_cys_AS"/>
</dbReference>
<evidence type="ECO:0000256" key="4">
    <source>
        <dbReference type="ARBA" id="ARBA00011610"/>
    </source>
</evidence>
<evidence type="ECO:0000256" key="7">
    <source>
        <dbReference type="ARBA" id="ARBA00022670"/>
    </source>
</evidence>
<dbReference type="InterPro" id="IPR025661">
    <property type="entry name" value="Pept_asp_AS"/>
</dbReference>
<gene>
    <name evidence="18" type="primary">ORF170997</name>
</gene>
<evidence type="ECO:0000256" key="1">
    <source>
        <dbReference type="ARBA" id="ARBA00000738"/>
    </source>
</evidence>
<dbReference type="AlphaFoldDB" id="A0A0B7BBL3"/>
<dbReference type="PRINTS" id="PR00705">
    <property type="entry name" value="PAPAIN"/>
</dbReference>
<evidence type="ECO:0000256" key="9">
    <source>
        <dbReference type="ARBA" id="ARBA00022807"/>
    </source>
</evidence>
<keyword evidence="8" id="KW-0378">Hydrolase</keyword>
<dbReference type="GO" id="GO:0006508">
    <property type="term" value="P:proteolysis"/>
    <property type="evidence" value="ECO:0007669"/>
    <property type="project" value="UniProtKB-KW"/>
</dbReference>
<dbReference type="PROSITE" id="PS00139">
    <property type="entry name" value="THIOL_PROTEASE_CYS"/>
    <property type="match status" value="1"/>
</dbReference>
<evidence type="ECO:0000256" key="12">
    <source>
        <dbReference type="ARBA" id="ARBA00029779"/>
    </source>
</evidence>
<sequence length="456" mass="51265">MFLKAFSSTFLCTIFVLGSVLGDTPANCTYQDIVGTWLFELGPGNNNRTLTCDDFTVRNKIKINLIYPNIAVDQFNNQGFWTLIYNQGFEVVVAGRKYFGFSHYEGDVSYCDTVNGGWSHDVLGHDWACYNATKSTSVVKKSVIPHEDYNLKFEHIINTQEMVDSINQAQNLWKAVIYPQFKGLTEKDFINMAGGPRSIISSHPKPAPLTENHKRLMAKLPASFDWRNVNGINYVSPVRDQGGCGSCYAFGSLAMDEARIRILTNNTQQPVFSTQDIVECSSYSQGCGGGFPYLISGKYAEDYGLVLEECNPYKGIDGKCQTKTSCPRHYFTDYKYLGGYYGACNEALMMQAIYDNGPIAVSFEVYNDFVNYKSGIYVHNTSSVLSDRFNPFEITNHVVSIVGWGVDSNLETYWIVKNSWGTTWGLDGYFWIRRGTDECSIESIAMESTPILTFNN</sequence>
<reference evidence="18" key="1">
    <citation type="submission" date="2014-12" db="EMBL/GenBank/DDBJ databases">
        <title>Insight into the proteome of Arion vulgaris.</title>
        <authorList>
            <person name="Aradska J."/>
            <person name="Bulat T."/>
            <person name="Smidak R."/>
            <person name="Sarate P."/>
            <person name="Gangsoo J."/>
            <person name="Sialana F."/>
            <person name="Bilban M."/>
            <person name="Lubec G."/>
        </authorList>
    </citation>
    <scope>NUCLEOTIDE SEQUENCE</scope>
    <source>
        <tissue evidence="18">Skin</tissue>
    </source>
</reference>
<evidence type="ECO:0000256" key="10">
    <source>
        <dbReference type="ARBA" id="ARBA00023214"/>
    </source>
</evidence>
<comment type="subunit">
    <text evidence="4">Tetramer of heterotrimers consisting of exclusion domain, heavy- and light chains.</text>
</comment>
<feature type="signal peptide" evidence="16">
    <location>
        <begin position="1"/>
        <end position="22"/>
    </location>
</feature>
<dbReference type="PANTHER" id="PTHR12411">
    <property type="entry name" value="CYSTEINE PROTEASE FAMILY C1-RELATED"/>
    <property type="match status" value="1"/>
</dbReference>
<dbReference type="FunFam" id="2.40.128.80:FF:000003">
    <property type="entry name" value="Cathepsin C"/>
    <property type="match status" value="1"/>
</dbReference>
<keyword evidence="9" id="KW-0788">Thiol protease</keyword>
<dbReference type="SMART" id="SM00645">
    <property type="entry name" value="Pept_C1"/>
    <property type="match status" value="1"/>
</dbReference>
<keyword evidence="16" id="KW-0732">Signal</keyword>
<dbReference type="PROSITE" id="PS00640">
    <property type="entry name" value="THIOL_PROTEASE_ASN"/>
    <property type="match status" value="1"/>
</dbReference>
<evidence type="ECO:0000256" key="3">
    <source>
        <dbReference type="ARBA" id="ARBA00008455"/>
    </source>
</evidence>
<evidence type="ECO:0000256" key="2">
    <source>
        <dbReference type="ARBA" id="ARBA00001923"/>
    </source>
</evidence>
<feature type="chain" id="PRO_5018654306" description="Dipeptidyl peptidase 1" evidence="16">
    <location>
        <begin position="23"/>
        <end position="456"/>
    </location>
</feature>
<keyword evidence="7" id="KW-0645">Protease</keyword>
<dbReference type="EC" id="3.4.14.1" evidence="5"/>
<dbReference type="Gene3D" id="3.90.70.10">
    <property type="entry name" value="Cysteine proteinases"/>
    <property type="match status" value="1"/>
</dbReference>
<evidence type="ECO:0000256" key="6">
    <source>
        <dbReference type="ARBA" id="ARBA00014709"/>
    </source>
</evidence>
<comment type="similarity">
    <text evidence="3">Belongs to the peptidase C1 family.</text>
</comment>
<dbReference type="GO" id="GO:0008239">
    <property type="term" value="F:dipeptidyl-peptidase activity"/>
    <property type="evidence" value="ECO:0007669"/>
    <property type="project" value="UniProtKB-EC"/>
</dbReference>
<accession>A0A0B7BBL3</accession>
<organism evidence="18">
    <name type="scientific">Arion vulgaris</name>
    <dbReference type="NCBI Taxonomy" id="1028688"/>
    <lineage>
        <taxon>Eukaryota</taxon>
        <taxon>Metazoa</taxon>
        <taxon>Spiralia</taxon>
        <taxon>Lophotrochozoa</taxon>
        <taxon>Mollusca</taxon>
        <taxon>Gastropoda</taxon>
        <taxon>Heterobranchia</taxon>
        <taxon>Euthyneura</taxon>
        <taxon>Panpulmonata</taxon>
        <taxon>Eupulmonata</taxon>
        <taxon>Stylommatophora</taxon>
        <taxon>Helicina</taxon>
        <taxon>Arionoidea</taxon>
        <taxon>Arionidae</taxon>
        <taxon>Arion</taxon>
    </lineage>
</organism>
<feature type="domain" description="Peptidase C1A papain C-terminal" evidence="17">
    <location>
        <begin position="220"/>
        <end position="449"/>
    </location>
</feature>
<evidence type="ECO:0000256" key="14">
    <source>
        <dbReference type="ARBA" id="ARBA00032961"/>
    </source>
</evidence>
<evidence type="ECO:0000259" key="17">
    <source>
        <dbReference type="SMART" id="SM00645"/>
    </source>
</evidence>
<dbReference type="SUPFAM" id="SSF75001">
    <property type="entry name" value="Dipeptidyl peptidase I (cathepsin C), exclusion domain"/>
    <property type="match status" value="1"/>
</dbReference>
<dbReference type="InterPro" id="IPR013128">
    <property type="entry name" value="Peptidase_C1A"/>
</dbReference>
<dbReference type="Pfam" id="PF08773">
    <property type="entry name" value="CathepsinC_exc"/>
    <property type="match status" value="1"/>
</dbReference>
<evidence type="ECO:0000256" key="5">
    <source>
        <dbReference type="ARBA" id="ARBA00012059"/>
    </source>
</evidence>
<protein>
    <recommendedName>
        <fullName evidence="6">Dipeptidyl peptidase 1</fullName>
        <ecNumber evidence="5">3.4.14.1</ecNumber>
    </recommendedName>
    <alternativeName>
        <fullName evidence="12">Cathepsin C</fullName>
    </alternativeName>
    <alternativeName>
        <fullName evidence="11">Cathepsin J</fullName>
    </alternativeName>
    <alternativeName>
        <fullName evidence="14">Dipeptidyl peptidase I</fullName>
    </alternativeName>
    <alternativeName>
        <fullName evidence="13">Dipeptidyl transferase</fullName>
    </alternativeName>
</protein>
<evidence type="ECO:0000256" key="11">
    <source>
        <dbReference type="ARBA" id="ARBA00029762"/>
    </source>
</evidence>
<dbReference type="SUPFAM" id="SSF54001">
    <property type="entry name" value="Cysteine proteinases"/>
    <property type="match status" value="1"/>
</dbReference>
<proteinExistence type="inferred from homology"/>
<evidence type="ECO:0000256" key="8">
    <source>
        <dbReference type="ARBA" id="ARBA00022801"/>
    </source>
</evidence>
<dbReference type="GO" id="GO:0008234">
    <property type="term" value="F:cysteine-type peptidase activity"/>
    <property type="evidence" value="ECO:0007669"/>
    <property type="project" value="UniProtKB-KW"/>
</dbReference>
<evidence type="ECO:0000256" key="13">
    <source>
        <dbReference type="ARBA" id="ARBA00030778"/>
    </source>
</evidence>
<comment type="catalytic activity">
    <reaction evidence="1">
        <text>Release of an N-terminal dipeptide, Xaa-Yaa-|-Zaa-, except when Xaa is Arg or Lys, or Yaa or Zaa is Pro.</text>
        <dbReference type="EC" id="3.4.14.1"/>
    </reaction>
</comment>
<comment type="cofactor">
    <cofactor evidence="2">
        <name>chloride</name>
        <dbReference type="ChEBI" id="CHEBI:17996"/>
    </cofactor>
</comment>
<dbReference type="Gene3D" id="2.40.128.80">
    <property type="entry name" value="Cathepsin C, exclusion domain"/>
    <property type="match status" value="1"/>
</dbReference>
<evidence type="ECO:0000256" key="15">
    <source>
        <dbReference type="ARBA" id="ARBA00045556"/>
    </source>
</evidence>
<evidence type="ECO:0000313" key="18">
    <source>
        <dbReference type="EMBL" id="CEK89440.1"/>
    </source>
</evidence>
<dbReference type="InterPro" id="IPR036496">
    <property type="entry name" value="CathepsinC_exc_dom_sf"/>
</dbReference>
<dbReference type="InterPro" id="IPR000668">
    <property type="entry name" value="Peptidase_C1A_C"/>
</dbReference>
<name>A0A0B7BBL3_9EUPU</name>
<comment type="function">
    <text evidence="15">Thiol protease. Has dipeptidylpeptidase activity. Active against a broad range of dipeptide substrates composed of both polar and hydrophobic amino acids. Proline cannot occupy the P1 position and arginine cannot occupy the P2 position of the substrate. Can act as both an exopeptidase and endopeptidase. Activates serine proteases such as elastase, cathepsin G and granzymes A and B.</text>
</comment>
<dbReference type="EMBL" id="HACG01042575">
    <property type="protein sequence ID" value="CEK89440.1"/>
    <property type="molecule type" value="Transcribed_RNA"/>
</dbReference>
<dbReference type="Pfam" id="PF00112">
    <property type="entry name" value="Peptidase_C1"/>
    <property type="match status" value="1"/>
</dbReference>
<keyword evidence="10" id="KW-0868">Chloride</keyword>